<reference evidence="2 3" key="1">
    <citation type="journal article" date="2019" name="Anaerobe">
        <title>Detection of Robinsoniella peoriensis in multiple bone samples of a trauma patient.</title>
        <authorList>
            <person name="Schrottner P."/>
            <person name="Hartwich K."/>
            <person name="Bunk B."/>
            <person name="Schober I."/>
            <person name="Helbig S."/>
            <person name="Rudolph W.W."/>
            <person name="Gunzer F."/>
        </authorList>
    </citation>
    <scope>NUCLEOTIDE SEQUENCE [LARGE SCALE GENOMIC DNA]</scope>
    <source>
        <strain evidence="2 3">DSM 106044</strain>
    </source>
</reference>
<accession>A0A4U8QQK2</accession>
<dbReference type="AlphaFoldDB" id="A0A4U8QQK2"/>
<evidence type="ECO:0000256" key="1">
    <source>
        <dbReference type="SAM" id="Phobius"/>
    </source>
</evidence>
<evidence type="ECO:0000313" key="2">
    <source>
        <dbReference type="EMBL" id="TLD02656.1"/>
    </source>
</evidence>
<keyword evidence="1" id="KW-0812">Transmembrane</keyword>
<keyword evidence="1" id="KW-1133">Transmembrane helix</keyword>
<name>A0A4U8QQK2_9FIRM</name>
<proteinExistence type="predicted"/>
<dbReference type="STRING" id="180332.GCA_000797495_01522"/>
<sequence>MEKYGVINGTLIVVVLTLNFLKMIPSELFLAAVVICGIMGIIIRYGNYHCCSSFRQIVIQIKNTLKK</sequence>
<evidence type="ECO:0000313" key="3">
    <source>
        <dbReference type="Proteomes" id="UP000306509"/>
    </source>
</evidence>
<dbReference type="RefSeq" id="WP_047834132.1">
    <property type="nucleotide sequence ID" value="NZ_CABMJZ010000133.1"/>
</dbReference>
<comment type="caution">
    <text evidence="2">The sequence shown here is derived from an EMBL/GenBank/DDBJ whole genome shotgun (WGS) entry which is preliminary data.</text>
</comment>
<dbReference type="EMBL" id="QGQD01000007">
    <property type="protein sequence ID" value="TLD02656.1"/>
    <property type="molecule type" value="Genomic_DNA"/>
</dbReference>
<protein>
    <submittedName>
        <fullName evidence="2">Uncharacterized protein</fullName>
    </submittedName>
</protein>
<gene>
    <name evidence="2" type="ORF">DSM106044_00391</name>
</gene>
<feature type="transmembrane region" description="Helical" evidence="1">
    <location>
        <begin position="28"/>
        <end position="46"/>
    </location>
</feature>
<feature type="transmembrane region" description="Helical" evidence="1">
    <location>
        <begin position="6"/>
        <end position="21"/>
    </location>
</feature>
<dbReference type="Proteomes" id="UP000306509">
    <property type="component" value="Unassembled WGS sequence"/>
</dbReference>
<organism evidence="2 3">
    <name type="scientific">Robinsoniella peoriensis</name>
    <dbReference type="NCBI Taxonomy" id="180332"/>
    <lineage>
        <taxon>Bacteria</taxon>
        <taxon>Bacillati</taxon>
        <taxon>Bacillota</taxon>
        <taxon>Clostridia</taxon>
        <taxon>Lachnospirales</taxon>
        <taxon>Lachnospiraceae</taxon>
        <taxon>Robinsoniella</taxon>
    </lineage>
</organism>
<keyword evidence="3" id="KW-1185">Reference proteome</keyword>
<keyword evidence="1" id="KW-0472">Membrane</keyword>